<dbReference type="InterPro" id="IPR003593">
    <property type="entry name" value="AAA+_ATPase"/>
</dbReference>
<dbReference type="InterPro" id="IPR003439">
    <property type="entry name" value="ABC_transporter-like_ATP-bd"/>
</dbReference>
<feature type="transmembrane region" description="Helical" evidence="7">
    <location>
        <begin position="275"/>
        <end position="296"/>
    </location>
</feature>
<dbReference type="Gene3D" id="3.40.50.300">
    <property type="entry name" value="P-loop containing nucleotide triphosphate hydrolases"/>
    <property type="match status" value="1"/>
</dbReference>
<organism evidence="10 11">
    <name type="scientific">Microbacterium maritypicum MF109</name>
    <dbReference type="NCBI Taxonomy" id="1333857"/>
    <lineage>
        <taxon>Bacteria</taxon>
        <taxon>Bacillati</taxon>
        <taxon>Actinomycetota</taxon>
        <taxon>Actinomycetes</taxon>
        <taxon>Micrococcales</taxon>
        <taxon>Microbacteriaceae</taxon>
        <taxon>Microbacterium</taxon>
    </lineage>
</organism>
<keyword evidence="5 7" id="KW-1133">Transmembrane helix</keyword>
<dbReference type="PROSITE" id="PS00211">
    <property type="entry name" value="ABC_TRANSPORTER_1"/>
    <property type="match status" value="1"/>
</dbReference>
<reference evidence="10 11" key="1">
    <citation type="journal article" date="2013" name="Genome Announc.">
        <title>Whole-genome sequences of five oyster-associated bacteria show potential for crude oil hydrocarbon degradation.</title>
        <authorList>
            <person name="Chauhan A."/>
            <person name="Green S."/>
            <person name="Pathak A."/>
            <person name="Thomas J."/>
            <person name="Venkatramanan R."/>
        </authorList>
    </citation>
    <scope>NUCLEOTIDE SEQUENCE [LARGE SCALE GENOMIC DNA]</scope>
    <source>
        <strain evidence="10 11">MF109</strain>
    </source>
</reference>
<feature type="transmembrane region" description="Helical" evidence="7">
    <location>
        <begin position="162"/>
        <end position="179"/>
    </location>
</feature>
<dbReference type="PANTHER" id="PTHR24221">
    <property type="entry name" value="ATP-BINDING CASSETTE SUB-FAMILY B"/>
    <property type="match status" value="1"/>
</dbReference>
<feature type="domain" description="ABC transporter" evidence="8">
    <location>
        <begin position="341"/>
        <end position="568"/>
    </location>
</feature>
<comment type="caution">
    <text evidence="10">The sequence shown here is derived from an EMBL/GenBank/DDBJ whole genome shotgun (WGS) entry which is preliminary data.</text>
</comment>
<dbReference type="EMBL" id="ATAO01000024">
    <property type="protein sequence ID" value="EQM85696.1"/>
    <property type="molecule type" value="Genomic_DNA"/>
</dbReference>
<dbReference type="GO" id="GO:0016887">
    <property type="term" value="F:ATP hydrolysis activity"/>
    <property type="evidence" value="ECO:0007669"/>
    <property type="project" value="InterPro"/>
</dbReference>
<dbReference type="InterPro" id="IPR027417">
    <property type="entry name" value="P-loop_NTPase"/>
</dbReference>
<proteinExistence type="predicted"/>
<dbReference type="GO" id="GO:0005524">
    <property type="term" value="F:ATP binding"/>
    <property type="evidence" value="ECO:0007669"/>
    <property type="project" value="UniProtKB-KW"/>
</dbReference>
<evidence type="ECO:0000313" key="11">
    <source>
        <dbReference type="Proteomes" id="UP000016033"/>
    </source>
</evidence>
<protein>
    <recommendedName>
        <fullName evidence="12">ABC transporter</fullName>
    </recommendedName>
</protein>
<dbReference type="Proteomes" id="UP000016033">
    <property type="component" value="Unassembled WGS sequence"/>
</dbReference>
<gene>
    <name evidence="10" type="ORF">L687_10730</name>
</gene>
<dbReference type="SUPFAM" id="SSF52540">
    <property type="entry name" value="P-loop containing nucleoside triphosphate hydrolases"/>
    <property type="match status" value="1"/>
</dbReference>
<dbReference type="InterPro" id="IPR036640">
    <property type="entry name" value="ABC1_TM_sf"/>
</dbReference>
<accession>T5L346</accession>
<dbReference type="RefSeq" id="WP_021198355.1">
    <property type="nucleotide sequence ID" value="NZ_ATAO01000024.1"/>
</dbReference>
<feature type="transmembrane region" description="Helical" evidence="7">
    <location>
        <begin position="250"/>
        <end position="269"/>
    </location>
</feature>
<feature type="transmembrane region" description="Helical" evidence="7">
    <location>
        <begin position="59"/>
        <end position="77"/>
    </location>
</feature>
<dbReference type="AlphaFoldDB" id="T5L346"/>
<keyword evidence="4" id="KW-0067">ATP-binding</keyword>
<dbReference type="PROSITE" id="PS50929">
    <property type="entry name" value="ABC_TM1F"/>
    <property type="match status" value="1"/>
</dbReference>
<evidence type="ECO:0000313" key="10">
    <source>
        <dbReference type="EMBL" id="EQM85696.1"/>
    </source>
</evidence>
<keyword evidence="2 7" id="KW-0812">Transmembrane</keyword>
<evidence type="ECO:0000256" key="2">
    <source>
        <dbReference type="ARBA" id="ARBA00022692"/>
    </source>
</evidence>
<evidence type="ECO:0000256" key="1">
    <source>
        <dbReference type="ARBA" id="ARBA00004651"/>
    </source>
</evidence>
<dbReference type="InterPro" id="IPR017871">
    <property type="entry name" value="ABC_transporter-like_CS"/>
</dbReference>
<dbReference type="Pfam" id="PF00664">
    <property type="entry name" value="ABC_membrane"/>
    <property type="match status" value="1"/>
</dbReference>
<dbReference type="Pfam" id="PF00005">
    <property type="entry name" value="ABC_tran"/>
    <property type="match status" value="1"/>
</dbReference>
<comment type="subcellular location">
    <subcellularLocation>
        <location evidence="1">Cell membrane</location>
        <topology evidence="1">Multi-pass membrane protein</topology>
    </subcellularLocation>
</comment>
<feature type="transmembrane region" description="Helical" evidence="7">
    <location>
        <begin position="26"/>
        <end position="47"/>
    </location>
</feature>
<dbReference type="SUPFAM" id="SSF90123">
    <property type="entry name" value="ABC transporter transmembrane region"/>
    <property type="match status" value="1"/>
</dbReference>
<dbReference type="InterPro" id="IPR011527">
    <property type="entry name" value="ABC1_TM_dom"/>
</dbReference>
<dbReference type="InterPro" id="IPR039421">
    <property type="entry name" value="Type_1_exporter"/>
</dbReference>
<dbReference type="SMART" id="SM00382">
    <property type="entry name" value="AAA"/>
    <property type="match status" value="1"/>
</dbReference>
<keyword evidence="3" id="KW-0547">Nucleotide-binding</keyword>
<sequence length="569" mass="60465">MTSSAGILARLLPPLRPEWRRIVGSYLIATTSLCALAAIAVLTALGVGGAVVHGTWPPAVWWFALGGLVLLRTFLTWREMDVSHALAYRVLARLRMALFDAYSRSVPGRRREHSGRAASVAMTDIEKLEFFYAHTVAQIGAAFTLFVGALVCAFLVMPVAAVVMLAGAVAVALTVWAGAGPSRRIGAREQQEREEQSERLVDALGALREILAFGLQSRVVREAVDGTRRSARVTRRREVIAQLVDGTRELILTAVVIGVIAVSLLDGSVDGAVDAGRAALLPAVIALAVAGVAAVADAAHTVSELHPLITSADRVGAGLHRPPVVAPVDRPLPLPPGPLGVRFERVAFSYDDRSEVLRGWSIDVDPGEHIALAGPSGAGKSTVIALAARLWDPAAGTIALVDAAGVAYPLGRIRDEDLRRTVAVVEQDARLFHGTVRDNLVRGVGARTDEQLREALTRVGADDWITLDDELGEHGVRLSGGQRARLALARALCREPRVLIVDEITASLDTESERIISDVLEGFDGTVIAASHRRETLGRFGRVVGVERGGQANDGGGYSRSTPVTVTTA</sequence>
<evidence type="ECO:0000256" key="5">
    <source>
        <dbReference type="ARBA" id="ARBA00022989"/>
    </source>
</evidence>
<dbReference type="GO" id="GO:0034040">
    <property type="term" value="F:ATPase-coupled lipid transmembrane transporter activity"/>
    <property type="evidence" value="ECO:0007669"/>
    <property type="project" value="TreeGrafter"/>
</dbReference>
<dbReference type="Gene3D" id="1.20.1560.10">
    <property type="entry name" value="ABC transporter type 1, transmembrane domain"/>
    <property type="match status" value="1"/>
</dbReference>
<dbReference type="PANTHER" id="PTHR24221:SF654">
    <property type="entry name" value="ATP-BINDING CASSETTE SUB-FAMILY B MEMBER 6"/>
    <property type="match status" value="1"/>
</dbReference>
<evidence type="ECO:0000256" key="4">
    <source>
        <dbReference type="ARBA" id="ARBA00022840"/>
    </source>
</evidence>
<dbReference type="GO" id="GO:0140359">
    <property type="term" value="F:ABC-type transporter activity"/>
    <property type="evidence" value="ECO:0007669"/>
    <property type="project" value="InterPro"/>
</dbReference>
<name>T5L346_MICMQ</name>
<dbReference type="PROSITE" id="PS50893">
    <property type="entry name" value="ABC_TRANSPORTER_2"/>
    <property type="match status" value="1"/>
</dbReference>
<evidence type="ECO:0008006" key="12">
    <source>
        <dbReference type="Google" id="ProtNLM"/>
    </source>
</evidence>
<feature type="transmembrane region" description="Helical" evidence="7">
    <location>
        <begin position="131"/>
        <end position="156"/>
    </location>
</feature>
<evidence type="ECO:0000256" key="6">
    <source>
        <dbReference type="ARBA" id="ARBA00023136"/>
    </source>
</evidence>
<evidence type="ECO:0000259" key="8">
    <source>
        <dbReference type="PROSITE" id="PS50893"/>
    </source>
</evidence>
<evidence type="ECO:0000256" key="3">
    <source>
        <dbReference type="ARBA" id="ARBA00022741"/>
    </source>
</evidence>
<evidence type="ECO:0000259" key="9">
    <source>
        <dbReference type="PROSITE" id="PS50929"/>
    </source>
</evidence>
<keyword evidence="6 7" id="KW-0472">Membrane</keyword>
<dbReference type="GO" id="GO:0005886">
    <property type="term" value="C:plasma membrane"/>
    <property type="evidence" value="ECO:0007669"/>
    <property type="project" value="UniProtKB-SubCell"/>
</dbReference>
<feature type="domain" description="ABC transmembrane type-1" evidence="9">
    <location>
        <begin position="63"/>
        <end position="270"/>
    </location>
</feature>
<evidence type="ECO:0000256" key="7">
    <source>
        <dbReference type="SAM" id="Phobius"/>
    </source>
</evidence>
<dbReference type="PATRIC" id="fig|1333857.3.peg.366"/>